<organism evidence="1 2">
    <name type="scientific">Mitsuokella jalaludinii</name>
    <dbReference type="NCBI Taxonomy" id="187979"/>
    <lineage>
        <taxon>Bacteria</taxon>
        <taxon>Bacillati</taxon>
        <taxon>Bacillota</taxon>
        <taxon>Negativicutes</taxon>
        <taxon>Selenomonadales</taxon>
        <taxon>Selenomonadaceae</taxon>
        <taxon>Mitsuokella</taxon>
    </lineage>
</organism>
<dbReference type="EMBL" id="CYYU01000001">
    <property type="protein sequence ID" value="CUN34297.1"/>
    <property type="molecule type" value="Genomic_DNA"/>
</dbReference>
<dbReference type="OrthoDB" id="2887217at2"/>
<gene>
    <name evidence="1" type="ORF">ERS852385_00035</name>
</gene>
<sequence length="98" mass="11471">MNLMGSLQIPTNKLDLFIRSVEIASYLPGRIRLRSQKLRGNLELERQVQRELCAFPELTRVETSIVTGSILIHYEPETLRRNPDLRKVEEYIIAHARR</sequence>
<reference evidence="1 2" key="1">
    <citation type="submission" date="2015-09" db="EMBL/GenBank/DDBJ databases">
        <authorList>
            <consortium name="Pathogen Informatics"/>
        </authorList>
    </citation>
    <scope>NUCLEOTIDE SEQUENCE [LARGE SCALE GENOMIC DNA]</scope>
    <source>
        <strain evidence="1 2">2789STDY5608828</strain>
    </source>
</reference>
<keyword evidence="2" id="KW-1185">Reference proteome</keyword>
<evidence type="ECO:0000313" key="1">
    <source>
        <dbReference type="EMBL" id="CUN34297.1"/>
    </source>
</evidence>
<dbReference type="eggNOG" id="ENOG50331PA">
    <property type="taxonomic scope" value="Bacteria"/>
</dbReference>
<dbReference type="Pfam" id="PF19991">
    <property type="entry name" value="HMA_2"/>
    <property type="match status" value="1"/>
</dbReference>
<accession>A0A173W748</accession>
<protein>
    <submittedName>
        <fullName evidence="1">Uncharacterized protein</fullName>
    </submittedName>
</protein>
<proteinExistence type="predicted"/>
<name>A0A173W748_9FIRM</name>
<dbReference type="AlphaFoldDB" id="A0A173W748"/>
<evidence type="ECO:0000313" key="2">
    <source>
        <dbReference type="Proteomes" id="UP000095546"/>
    </source>
</evidence>
<dbReference type="Proteomes" id="UP000095546">
    <property type="component" value="Unassembled WGS sequence"/>
</dbReference>
<dbReference type="STRING" id="187979.ERS852385_00035"/>